<proteinExistence type="predicted"/>
<dbReference type="Gene3D" id="3.80.10.10">
    <property type="entry name" value="Ribonuclease Inhibitor"/>
    <property type="match status" value="1"/>
</dbReference>
<accession>A0A8H3CWT7</accession>
<evidence type="ECO:0000313" key="1">
    <source>
        <dbReference type="EMBL" id="CAE6500626.1"/>
    </source>
</evidence>
<dbReference type="InterPro" id="IPR032675">
    <property type="entry name" value="LRR_dom_sf"/>
</dbReference>
<evidence type="ECO:0008006" key="3">
    <source>
        <dbReference type="Google" id="ProtNLM"/>
    </source>
</evidence>
<dbReference type="SUPFAM" id="SSF52047">
    <property type="entry name" value="RNI-like"/>
    <property type="match status" value="1"/>
</dbReference>
<reference evidence="1" key="1">
    <citation type="submission" date="2021-01" db="EMBL/GenBank/DDBJ databases">
        <authorList>
            <person name="Kaushik A."/>
        </authorList>
    </citation>
    <scope>NUCLEOTIDE SEQUENCE</scope>
    <source>
        <strain evidence="1">AG6-10EEA</strain>
    </source>
</reference>
<gene>
    <name evidence="1" type="ORF">RDB_LOCUS112124</name>
</gene>
<organism evidence="1 2">
    <name type="scientific">Rhizoctonia solani</name>
    <dbReference type="NCBI Taxonomy" id="456999"/>
    <lineage>
        <taxon>Eukaryota</taxon>
        <taxon>Fungi</taxon>
        <taxon>Dikarya</taxon>
        <taxon>Basidiomycota</taxon>
        <taxon>Agaricomycotina</taxon>
        <taxon>Agaricomycetes</taxon>
        <taxon>Cantharellales</taxon>
        <taxon>Ceratobasidiaceae</taxon>
        <taxon>Rhizoctonia</taxon>
    </lineage>
</organism>
<dbReference type="EMBL" id="CAJMXA010003526">
    <property type="protein sequence ID" value="CAE6500626.1"/>
    <property type="molecule type" value="Genomic_DNA"/>
</dbReference>
<protein>
    <recommendedName>
        <fullName evidence="3">F-box domain-containing protein</fullName>
    </recommendedName>
</protein>
<dbReference type="AlphaFoldDB" id="A0A8H3CWT7"/>
<sequence length="575" mass="64532">MATALIAHNNPWPIGNIQHWEETGAQLESALSAYLHSCLALEQSTSTVPSIRVDNLPARLDRRIEYFHTLMTQPLAQSLASVTRTRNKLVTSIYRIPPEVLGRIFDFAVNGSRSDLCMESAIADTCRCLHRILSVCSVWRKVGTAHAPLWTLVPIVVLNRLRIISMKSANLSLERAGRSNLRLAADIGDAFIIPMEFYAKLAGHGPRFRSANLCSSSPSTLQFILDSILETAVPGSLTELSLCIDVPRLNERHDSHYLFQHGGPSKQTAFERVFTNLRVLRLSNVLPRMGNAPLENLVELRIQEVVFGADTNLRAFLKALTTASQLETLDMISVEAYEVVVLPVSLHDLQLSLPRLQTIFLEDLTYNVLRTVLSIVKPGAHRTVLSVSNLSLVTQRQGIRLDLDITALHNVFQLHNIDTLLLTELWCVHDRGFALRCLLSMLPTLTTIYLDEQYLDRASLVSLTRTPDIPETFPRLRRIYISSCGIDDIGDQIAFKEMLSSHPLEEIVLGGSFSEVFEISEPGNGSNGDLEQVDIAGTDVRTISIKTWIQENVPKCKLLGQTEHFRFKWNEWQLW</sequence>
<name>A0A8H3CWT7_9AGAM</name>
<evidence type="ECO:0000313" key="2">
    <source>
        <dbReference type="Proteomes" id="UP000663853"/>
    </source>
</evidence>
<comment type="caution">
    <text evidence="1">The sequence shown here is derived from an EMBL/GenBank/DDBJ whole genome shotgun (WGS) entry which is preliminary data.</text>
</comment>
<dbReference type="Proteomes" id="UP000663853">
    <property type="component" value="Unassembled WGS sequence"/>
</dbReference>